<gene>
    <name evidence="1" type="ORF">MAM1_0007d00832</name>
</gene>
<organism evidence="1">
    <name type="scientific">Mucor ambiguus</name>
    <dbReference type="NCBI Taxonomy" id="91626"/>
    <lineage>
        <taxon>Eukaryota</taxon>
        <taxon>Fungi</taxon>
        <taxon>Fungi incertae sedis</taxon>
        <taxon>Mucoromycota</taxon>
        <taxon>Mucoromycotina</taxon>
        <taxon>Mucoromycetes</taxon>
        <taxon>Mucorales</taxon>
        <taxon>Mucorineae</taxon>
        <taxon>Mucoraceae</taxon>
        <taxon>Mucor</taxon>
    </lineage>
</organism>
<accession>A0A0C9M4X1</accession>
<evidence type="ECO:0000313" key="1">
    <source>
        <dbReference type="EMBL" id="GAN01399.1"/>
    </source>
</evidence>
<sequence>MRCPKRYCRQLLYAFVHNNTTRCCPINSATVDQITPEMQLTGEQQSLLKLPIGIDDLQHECKRSPRYSSPNSDGIPY</sequence>
<reference evidence="1" key="1">
    <citation type="submission" date="2014-09" db="EMBL/GenBank/DDBJ databases">
        <title>Draft genome sequence of an oleaginous Mucoromycotina fungus Mucor ambiguus NBRC6742.</title>
        <authorList>
            <person name="Takeda I."/>
            <person name="Yamane N."/>
            <person name="Morita T."/>
            <person name="Tamano K."/>
            <person name="Machida M."/>
            <person name="Baker S."/>
            <person name="Koike H."/>
        </authorList>
    </citation>
    <scope>NUCLEOTIDE SEQUENCE</scope>
    <source>
        <strain evidence="1">NBRC 6742</strain>
    </source>
</reference>
<evidence type="ECO:0000313" key="2">
    <source>
        <dbReference type="Proteomes" id="UP000053815"/>
    </source>
</evidence>
<dbReference type="EMBL" id="DF836296">
    <property type="protein sequence ID" value="GAN01399.1"/>
    <property type="molecule type" value="Genomic_DNA"/>
</dbReference>
<name>A0A0C9M4X1_9FUNG</name>
<dbReference type="AlphaFoldDB" id="A0A0C9M4X1"/>
<dbReference type="Proteomes" id="UP000053815">
    <property type="component" value="Unassembled WGS sequence"/>
</dbReference>
<protein>
    <submittedName>
        <fullName evidence="1">Uncharacterized protein</fullName>
    </submittedName>
</protein>
<keyword evidence="2" id="KW-1185">Reference proteome</keyword>
<proteinExistence type="predicted"/>